<protein>
    <recommendedName>
        <fullName evidence="4">Zn(2)-C6 fungal-type domain-containing protein</fullName>
    </recommendedName>
</protein>
<name>A0A1B8GW33_9PEZI</name>
<reference evidence="6" key="2">
    <citation type="journal article" date="2018" name="Nat. Commun.">
        <title>Extreme sensitivity to ultraviolet light in the fungal pathogen causing white-nose syndrome of bats.</title>
        <authorList>
            <person name="Palmer J.M."/>
            <person name="Drees K.P."/>
            <person name="Foster J.T."/>
            <person name="Lindner D.L."/>
        </authorList>
    </citation>
    <scope>NUCLEOTIDE SEQUENCE [LARGE SCALE GENOMIC DNA]</scope>
    <source>
        <strain evidence="6">UAMH 10579</strain>
    </source>
</reference>
<organism evidence="5 6">
    <name type="scientific">Pseudogymnoascus verrucosus</name>
    <dbReference type="NCBI Taxonomy" id="342668"/>
    <lineage>
        <taxon>Eukaryota</taxon>
        <taxon>Fungi</taxon>
        <taxon>Dikarya</taxon>
        <taxon>Ascomycota</taxon>
        <taxon>Pezizomycotina</taxon>
        <taxon>Leotiomycetes</taxon>
        <taxon>Thelebolales</taxon>
        <taxon>Thelebolaceae</taxon>
        <taxon>Pseudogymnoascus</taxon>
    </lineage>
</organism>
<dbReference type="Gene3D" id="4.10.240.10">
    <property type="entry name" value="Zn(2)-C6 fungal-type DNA-binding domain"/>
    <property type="match status" value="1"/>
</dbReference>
<reference evidence="5 6" key="1">
    <citation type="submission" date="2016-03" db="EMBL/GenBank/DDBJ databases">
        <title>Comparative genomics of Pseudogymnoascus destructans, the fungus causing white-nose syndrome of bats.</title>
        <authorList>
            <person name="Palmer J.M."/>
            <person name="Drees K.P."/>
            <person name="Foster J.T."/>
            <person name="Lindner D.L."/>
        </authorList>
    </citation>
    <scope>NUCLEOTIDE SEQUENCE [LARGE SCALE GENOMIC DNA]</scope>
    <source>
        <strain evidence="5 6">UAMH 10579</strain>
    </source>
</reference>
<keyword evidence="1" id="KW-0479">Metal-binding</keyword>
<gene>
    <name evidence="5" type="ORF">VE01_01757</name>
</gene>
<dbReference type="InterPro" id="IPR001138">
    <property type="entry name" value="Zn2Cys6_DnaBD"/>
</dbReference>
<proteinExistence type="predicted"/>
<dbReference type="InterPro" id="IPR050987">
    <property type="entry name" value="AtrR-like"/>
</dbReference>
<evidence type="ECO:0000313" key="5">
    <source>
        <dbReference type="EMBL" id="OBU00048.2"/>
    </source>
</evidence>
<dbReference type="STRING" id="342668.A0A1B8GW33"/>
<dbReference type="PROSITE" id="PS50048">
    <property type="entry name" value="ZN2_CY6_FUNGAL_2"/>
    <property type="match status" value="1"/>
</dbReference>
<dbReference type="CDD" id="cd00067">
    <property type="entry name" value="GAL4"/>
    <property type="match status" value="1"/>
</dbReference>
<accession>A0A1B8GW33</accession>
<evidence type="ECO:0000313" key="6">
    <source>
        <dbReference type="Proteomes" id="UP000091956"/>
    </source>
</evidence>
<dbReference type="GeneID" id="28835143"/>
<feature type="compositionally biased region" description="Low complexity" evidence="3">
    <location>
        <begin position="79"/>
        <end position="92"/>
    </location>
</feature>
<keyword evidence="6" id="KW-1185">Reference proteome</keyword>
<dbReference type="GO" id="GO:0006351">
    <property type="term" value="P:DNA-templated transcription"/>
    <property type="evidence" value="ECO:0007669"/>
    <property type="project" value="InterPro"/>
</dbReference>
<dbReference type="SMART" id="SM00906">
    <property type="entry name" value="Fungal_trans"/>
    <property type="match status" value="1"/>
</dbReference>
<evidence type="ECO:0000259" key="4">
    <source>
        <dbReference type="PROSITE" id="PS50048"/>
    </source>
</evidence>
<dbReference type="SMART" id="SM00066">
    <property type="entry name" value="GAL4"/>
    <property type="match status" value="1"/>
</dbReference>
<dbReference type="SUPFAM" id="SSF57701">
    <property type="entry name" value="Zn2/Cys6 DNA-binding domain"/>
    <property type="match status" value="1"/>
</dbReference>
<evidence type="ECO:0000256" key="1">
    <source>
        <dbReference type="ARBA" id="ARBA00022723"/>
    </source>
</evidence>
<dbReference type="CDD" id="cd12148">
    <property type="entry name" value="fungal_TF_MHR"/>
    <property type="match status" value="1"/>
</dbReference>
<dbReference type="GO" id="GO:0003677">
    <property type="term" value="F:DNA binding"/>
    <property type="evidence" value="ECO:0007669"/>
    <property type="project" value="InterPro"/>
</dbReference>
<evidence type="ECO:0000256" key="2">
    <source>
        <dbReference type="ARBA" id="ARBA00023242"/>
    </source>
</evidence>
<dbReference type="AlphaFoldDB" id="A0A1B8GW33"/>
<dbReference type="Pfam" id="PF04082">
    <property type="entry name" value="Fungal_trans"/>
    <property type="match status" value="1"/>
</dbReference>
<dbReference type="InterPro" id="IPR007219">
    <property type="entry name" value="XnlR_reg_dom"/>
</dbReference>
<dbReference type="PANTHER" id="PTHR46910:SF8">
    <property type="entry name" value="ZN(II)2CYS6 TRANSCRIPTION FACTOR (EUROFUNG)"/>
    <property type="match status" value="1"/>
</dbReference>
<dbReference type="GO" id="GO:0000981">
    <property type="term" value="F:DNA-binding transcription factor activity, RNA polymerase II-specific"/>
    <property type="evidence" value="ECO:0007669"/>
    <property type="project" value="InterPro"/>
</dbReference>
<dbReference type="RefSeq" id="XP_018133780.2">
    <property type="nucleotide sequence ID" value="XM_018271275.2"/>
</dbReference>
<dbReference type="PANTHER" id="PTHR46910">
    <property type="entry name" value="TRANSCRIPTION FACTOR PDR1"/>
    <property type="match status" value="1"/>
</dbReference>
<dbReference type="InterPro" id="IPR036864">
    <property type="entry name" value="Zn2-C6_fun-type_DNA-bd_sf"/>
</dbReference>
<evidence type="ECO:0000256" key="3">
    <source>
        <dbReference type="SAM" id="MobiDB-lite"/>
    </source>
</evidence>
<dbReference type="Pfam" id="PF00172">
    <property type="entry name" value="Zn_clus"/>
    <property type="match status" value="1"/>
</dbReference>
<sequence>MRRAARPPTRVSKACDRCRNQKKRCDFERPCQHCIHARTECVTNTAPVTKKPRLCRHIDAEVPSQTVGGRKTSSHPHVSEQQSASSYRSSVSTHDEPEEMGQAELTWDTPNALDAGDNYAPPNQNPRKRGNSHLSDFDADSALAITRKIFGSQKSRAFIHRATSAIPGGGCRDTSGTRTLNNVLSPLVPVFEIIGIELPTYEVCNKLLETYFSAVHWFSLVVYEPKFRGRYNAIVQTGLASRSDHGFLLLLLMVLTMGCWYTPKNKSSDLGLSVNDMEGMRSQFLKVVQRDFMELMDEDCLEFVQLCALLGSFYLYHGRPRSSFSILGAATKTAQAMDLHRDSEIRWNFEDREERKRVWWTVYTWDRFATITYGRPLGINDRDCNVQTPSEILENVHFYPPLQATQICLSTYQCQLNLVYKIASPLLEDIYGMRTSHNMDRCSQQKMVAEANQALLKWQQDLPPHLSFDRLSDLTTYSSTEEKMHSLQALSLQLTYDNIMVVLHRPLLAGRGSLERSVAPETMSPISPFSDDMRDISFKRCLRSALRISNLQQKPNLLSLARTTHLVSFLGMNLFTASVVLFICALSDTLSDTAQEAKRGLKRTLQMQKSLSNHASLSMQCTTILEDLVQLILRKEMEEMLLDNSTSDDNAPTGSATRNEELHNAGMNDRMNEEMAPNRSESHTAIHSTEFDITSQEAAPAEGSNFNQSLRTLQKVFYDSSLLRHQGDADVDLGARKDYENYVATEHSSNPEGMIGSQDIGFNDGGFTGVEDLGQFWLWNLEDFNY</sequence>
<keyword evidence="2" id="KW-0539">Nucleus</keyword>
<dbReference type="EMBL" id="KV460210">
    <property type="protein sequence ID" value="OBU00048.2"/>
    <property type="molecule type" value="Genomic_DNA"/>
</dbReference>
<feature type="region of interest" description="Disordered" evidence="3">
    <location>
        <begin position="65"/>
        <end position="134"/>
    </location>
</feature>
<dbReference type="Proteomes" id="UP000091956">
    <property type="component" value="Unassembled WGS sequence"/>
</dbReference>
<dbReference type="PROSITE" id="PS00463">
    <property type="entry name" value="ZN2_CY6_FUNGAL_1"/>
    <property type="match status" value="1"/>
</dbReference>
<dbReference type="GO" id="GO:0008270">
    <property type="term" value="F:zinc ion binding"/>
    <property type="evidence" value="ECO:0007669"/>
    <property type="project" value="InterPro"/>
</dbReference>
<feature type="domain" description="Zn(2)-C6 fungal-type" evidence="4">
    <location>
        <begin position="14"/>
        <end position="43"/>
    </location>
</feature>